<keyword evidence="1" id="KW-0472">Membrane</keyword>
<keyword evidence="3" id="KW-1185">Reference proteome</keyword>
<name>A0A1L3GML2_9BACT</name>
<dbReference type="STRING" id="1842532.A7E78_04655"/>
<accession>A0A1L3GML2</accession>
<proteinExistence type="predicted"/>
<keyword evidence="1" id="KW-1133">Transmembrane helix</keyword>
<dbReference type="Proteomes" id="UP000182517">
    <property type="component" value="Chromosome"/>
</dbReference>
<keyword evidence="1" id="KW-0812">Transmembrane</keyword>
<dbReference type="EMBL" id="CP015519">
    <property type="protein sequence ID" value="APG27186.1"/>
    <property type="molecule type" value="Genomic_DNA"/>
</dbReference>
<dbReference type="KEGG" id="pef:A7E78_04655"/>
<dbReference type="OrthoDB" id="1449788at2"/>
<feature type="transmembrane region" description="Helical" evidence="1">
    <location>
        <begin position="30"/>
        <end position="47"/>
    </location>
</feature>
<evidence type="ECO:0000313" key="3">
    <source>
        <dbReference type="Proteomes" id="UP000182517"/>
    </source>
</evidence>
<evidence type="ECO:0000313" key="2">
    <source>
        <dbReference type="EMBL" id="APG27186.1"/>
    </source>
</evidence>
<evidence type="ECO:0000256" key="1">
    <source>
        <dbReference type="SAM" id="Phobius"/>
    </source>
</evidence>
<sequence length="69" mass="7641">MKHHFWMIIGCVVPLILIFLLPLFGVGSGPVLFIFLIICFGMHLIMMTKGGHKHDGNEDNDQGGSHGDH</sequence>
<protein>
    <recommendedName>
        <fullName evidence="4">DUF2933 domain-containing protein</fullName>
    </recommendedName>
</protein>
<gene>
    <name evidence="2" type="ORF">A7E78_04655</name>
</gene>
<evidence type="ECO:0008006" key="4">
    <source>
        <dbReference type="Google" id="ProtNLM"/>
    </source>
</evidence>
<organism evidence="2 3">
    <name type="scientific">Syntrophotalea acetylenivorans</name>
    <dbReference type="NCBI Taxonomy" id="1842532"/>
    <lineage>
        <taxon>Bacteria</taxon>
        <taxon>Pseudomonadati</taxon>
        <taxon>Thermodesulfobacteriota</taxon>
        <taxon>Desulfuromonadia</taxon>
        <taxon>Desulfuromonadales</taxon>
        <taxon>Syntrophotaleaceae</taxon>
        <taxon>Syntrophotalea</taxon>
    </lineage>
</organism>
<dbReference type="AlphaFoldDB" id="A0A1L3GML2"/>
<feature type="transmembrane region" description="Helical" evidence="1">
    <location>
        <begin position="5"/>
        <end position="24"/>
    </location>
</feature>
<reference evidence="2 3" key="1">
    <citation type="journal article" date="2017" name="Genome Announc.">
        <title>Complete Genome Sequences of Two Acetylene-Fermenting Pelobacter acetylenicus Strains.</title>
        <authorList>
            <person name="Sutton J.M."/>
            <person name="Baesman S.M."/>
            <person name="Fierst J.L."/>
            <person name="Poret-Peterson A.T."/>
            <person name="Oremland R.S."/>
            <person name="Dunlap D.S."/>
            <person name="Akob D.M."/>
        </authorList>
    </citation>
    <scope>NUCLEOTIDE SEQUENCE [LARGE SCALE GENOMIC DNA]</scope>
    <source>
        <strain evidence="2 3">SFB93</strain>
    </source>
</reference>
<dbReference type="RefSeq" id="WP_072283149.1">
    <property type="nucleotide sequence ID" value="NZ_CP015519.1"/>
</dbReference>